<proteinExistence type="inferred from homology"/>
<dbReference type="SUPFAM" id="SSF51445">
    <property type="entry name" value="(Trans)glycosidases"/>
    <property type="match status" value="1"/>
</dbReference>
<dbReference type="Gene3D" id="3.20.20.80">
    <property type="entry name" value="Glycosidases"/>
    <property type="match status" value="1"/>
</dbReference>
<dbReference type="InterPro" id="IPR006311">
    <property type="entry name" value="TAT_signal"/>
</dbReference>
<dbReference type="SUPFAM" id="SSF49299">
    <property type="entry name" value="PKD domain"/>
    <property type="match status" value="1"/>
</dbReference>
<dbReference type="InterPro" id="IPR001223">
    <property type="entry name" value="Glyco_hydro18_cat"/>
</dbReference>
<dbReference type="GO" id="GO:0006032">
    <property type="term" value="P:chitin catabolic process"/>
    <property type="evidence" value="ECO:0007669"/>
    <property type="project" value="UniProtKB-KW"/>
</dbReference>
<feature type="domain" description="GH18" evidence="8">
    <location>
        <begin position="223"/>
        <end position="563"/>
    </location>
</feature>
<dbReference type="InterPro" id="IPR036573">
    <property type="entry name" value="CBM_sf_5/12"/>
</dbReference>
<evidence type="ECO:0000256" key="6">
    <source>
        <dbReference type="SAM" id="MobiDB-lite"/>
    </source>
</evidence>
<dbReference type="GO" id="GO:0005975">
    <property type="term" value="P:carbohydrate metabolic process"/>
    <property type="evidence" value="ECO:0007669"/>
    <property type="project" value="InterPro"/>
</dbReference>
<dbReference type="InterPro" id="IPR000601">
    <property type="entry name" value="PKD_dom"/>
</dbReference>
<dbReference type="Gene3D" id="3.10.50.10">
    <property type="match status" value="1"/>
</dbReference>
<dbReference type="PROSITE" id="PS51318">
    <property type="entry name" value="TAT"/>
    <property type="match status" value="1"/>
</dbReference>
<dbReference type="Pfam" id="PF02839">
    <property type="entry name" value="CBM_5_12"/>
    <property type="match status" value="2"/>
</dbReference>
<reference evidence="9 10" key="1">
    <citation type="submission" date="2019-04" db="EMBL/GenBank/DDBJ databases">
        <title>Complete genome sequence of Arthrobacter sp. ZXY-2 associated with effective atrazine degradation and salt adaptation.</title>
        <authorList>
            <person name="Zhao X."/>
        </authorList>
    </citation>
    <scope>NUCLEOTIDE SEQUENCE [LARGE SCALE GENOMIC DNA]</scope>
    <source>
        <strain evidence="10">ZP60</strain>
    </source>
</reference>
<feature type="region of interest" description="Disordered" evidence="6">
    <location>
        <begin position="214"/>
        <end position="234"/>
    </location>
</feature>
<dbReference type="Gene3D" id="2.60.40.10">
    <property type="entry name" value="Immunoglobulins"/>
    <property type="match status" value="1"/>
</dbReference>
<dbReference type="InterPro" id="IPR011583">
    <property type="entry name" value="Chitinase_II/V-like_cat"/>
</dbReference>
<dbReference type="EMBL" id="CP039375">
    <property type="protein sequence ID" value="QCD64655.1"/>
    <property type="molecule type" value="Genomic_DNA"/>
</dbReference>
<dbReference type="PANTHER" id="PTHR11177">
    <property type="entry name" value="CHITINASE"/>
    <property type="match status" value="1"/>
</dbReference>
<dbReference type="PROSITE" id="PS01095">
    <property type="entry name" value="GH18_1"/>
    <property type="match status" value="1"/>
</dbReference>
<dbReference type="InterPro" id="IPR001579">
    <property type="entry name" value="Glyco_hydro_18_chit_AS"/>
</dbReference>
<dbReference type="CDD" id="cd00146">
    <property type="entry name" value="PKD"/>
    <property type="match status" value="1"/>
</dbReference>
<keyword evidence="5" id="KW-0326">Glycosidase</keyword>
<dbReference type="GO" id="GO:0008061">
    <property type="term" value="F:chitin binding"/>
    <property type="evidence" value="ECO:0007669"/>
    <property type="project" value="InterPro"/>
</dbReference>
<dbReference type="OMA" id="FEYAGEY"/>
<dbReference type="SUPFAM" id="SSF54556">
    <property type="entry name" value="Chitinase insertion domain"/>
    <property type="match status" value="1"/>
</dbReference>
<dbReference type="InterPro" id="IPR029070">
    <property type="entry name" value="Chitinase_insertion_sf"/>
</dbReference>
<dbReference type="Proteomes" id="UP000297053">
    <property type="component" value="Chromosome"/>
</dbReference>
<keyword evidence="3" id="KW-0146">Chitin degradation</keyword>
<dbReference type="InterPro" id="IPR022409">
    <property type="entry name" value="PKD/Chitinase_dom"/>
</dbReference>
<evidence type="ECO:0000256" key="1">
    <source>
        <dbReference type="ARBA" id="ARBA00009121"/>
    </source>
</evidence>
<dbReference type="Pfam" id="PF18911">
    <property type="entry name" value="PKD_4"/>
    <property type="match status" value="1"/>
</dbReference>
<dbReference type="KEGG" id="halz:E5139_02975"/>
<dbReference type="InterPro" id="IPR017853">
    <property type="entry name" value="GH"/>
</dbReference>
<feature type="domain" description="PKD" evidence="7">
    <location>
        <begin position="146"/>
        <end position="233"/>
    </location>
</feature>
<dbReference type="GO" id="GO:0005576">
    <property type="term" value="C:extracellular region"/>
    <property type="evidence" value="ECO:0007669"/>
    <property type="project" value="InterPro"/>
</dbReference>
<evidence type="ECO:0000313" key="9">
    <source>
        <dbReference type="EMBL" id="QCD64655.1"/>
    </source>
</evidence>
<dbReference type="InterPro" id="IPR003610">
    <property type="entry name" value="CBM5/12"/>
</dbReference>
<feature type="compositionally biased region" description="Low complexity" evidence="6">
    <location>
        <begin position="214"/>
        <end position="227"/>
    </location>
</feature>
<keyword evidence="2" id="KW-0378">Hydrolase</keyword>
<dbReference type="AlphaFoldDB" id="A0A4D6KBS1"/>
<dbReference type="GO" id="GO:0030246">
    <property type="term" value="F:carbohydrate binding"/>
    <property type="evidence" value="ECO:0007669"/>
    <property type="project" value="InterPro"/>
</dbReference>
<name>A0A4D6KBS1_9EURY</name>
<dbReference type="Pfam" id="PF00704">
    <property type="entry name" value="Glyco_hydro_18"/>
    <property type="match status" value="1"/>
</dbReference>
<evidence type="ECO:0000256" key="2">
    <source>
        <dbReference type="ARBA" id="ARBA00022801"/>
    </source>
</evidence>
<evidence type="ECO:0000256" key="3">
    <source>
        <dbReference type="ARBA" id="ARBA00023024"/>
    </source>
</evidence>
<evidence type="ECO:0000256" key="5">
    <source>
        <dbReference type="ARBA" id="ARBA00023295"/>
    </source>
</evidence>
<dbReference type="SMART" id="SM00636">
    <property type="entry name" value="Glyco_18"/>
    <property type="match status" value="1"/>
</dbReference>
<organism evidence="9 10">
    <name type="scientific">Halomicrobium mukohataei</name>
    <dbReference type="NCBI Taxonomy" id="57705"/>
    <lineage>
        <taxon>Archaea</taxon>
        <taxon>Methanobacteriati</taxon>
        <taxon>Methanobacteriota</taxon>
        <taxon>Stenosarchaea group</taxon>
        <taxon>Halobacteria</taxon>
        <taxon>Halobacteriales</taxon>
        <taxon>Haloarculaceae</taxon>
        <taxon>Halomicrobium</taxon>
    </lineage>
</organism>
<dbReference type="SMART" id="SM00089">
    <property type="entry name" value="PKD"/>
    <property type="match status" value="1"/>
</dbReference>
<accession>A0A4D6KBS1</accession>
<evidence type="ECO:0000259" key="7">
    <source>
        <dbReference type="PROSITE" id="PS50093"/>
    </source>
</evidence>
<dbReference type="SMART" id="SM00495">
    <property type="entry name" value="ChtBD3"/>
    <property type="match status" value="2"/>
</dbReference>
<protein>
    <submittedName>
        <fullName evidence="9">PKD domain-containing protein</fullName>
    </submittedName>
</protein>
<gene>
    <name evidence="9" type="ORF">E5139_02975</name>
</gene>
<dbReference type="PROSITE" id="PS51910">
    <property type="entry name" value="GH18_2"/>
    <property type="match status" value="1"/>
</dbReference>
<evidence type="ECO:0000259" key="8">
    <source>
        <dbReference type="PROSITE" id="PS51910"/>
    </source>
</evidence>
<dbReference type="CDD" id="cd12215">
    <property type="entry name" value="ChiC_BD"/>
    <property type="match status" value="2"/>
</dbReference>
<keyword evidence="3" id="KW-0624">Polysaccharide degradation</keyword>
<keyword evidence="4" id="KW-0119">Carbohydrate metabolism</keyword>
<reference evidence="9 10" key="2">
    <citation type="submission" date="2019-04" db="EMBL/GenBank/DDBJ databases">
        <authorList>
            <person name="Yang S."/>
            <person name="Wei W."/>
        </authorList>
    </citation>
    <scope>NUCLEOTIDE SEQUENCE [LARGE SCALE GENOMIC DNA]</scope>
    <source>
        <strain evidence="10">ZP60</strain>
    </source>
</reference>
<dbReference type="InterPro" id="IPR050314">
    <property type="entry name" value="Glycosyl_Hydrlase_18"/>
</dbReference>
<sequence>MRETRRDVLRNASALVAALTGAGTAAAQQSPPAYDDGTVYTGGDRVTYDGSVWEASWWTQGTPPSTDAAVWERIDADDGGGDDSGDGSYPAWDASVAYSGGDRVTHDGSVWEAAWWTKGTEPAADATVWALVESDDGSDGDENGAPTAVVGVTPSAPTPGETVTFSGADSSDPDGDALDYEWTIDGDTVTGVEHTRSFEYAGEYAVSLTVTDGSGASDSATTTVSVSEGDGSSPGWDEHPVMAYEFQGAAPADKLTHVIQTFGSVSADGSVSAPWDAGGIDGVTTLLSIGGWKNSQGFPELASDRESRETFASECVALLRDRDLDGIDIDWEFPGPYGPDGLTSYPDDEENFAALIEECRRQFDAAAAEDDTEYYLTAALNHAESHLSGLPHDRLADALDYAKMMTYDMHSPVWVDETNHNSPLYATSGADSDDSIHNTLTYMREQGWPAEKLVMGLAFYGREFTGVESTANDGLLQPFGGSGGATGFADIDQQFGGHTRYWDDEAKVPYKFDGSSLLSYDDEESVAVKADYADERGHPIMYWASGHDPNETLIDAVNDALGK</sequence>
<dbReference type="GeneID" id="42177866"/>
<dbReference type="SUPFAM" id="SSF51055">
    <property type="entry name" value="Carbohydrate binding domain"/>
    <property type="match status" value="2"/>
</dbReference>
<comment type="similarity">
    <text evidence="1">Belongs to the glycosyl hydrolase 18 family. Chitinase class II subfamily.</text>
</comment>
<dbReference type="InterPro" id="IPR035986">
    <property type="entry name" value="PKD_dom_sf"/>
</dbReference>
<evidence type="ECO:0000313" key="10">
    <source>
        <dbReference type="Proteomes" id="UP000297053"/>
    </source>
</evidence>
<dbReference type="PANTHER" id="PTHR11177:SF317">
    <property type="entry name" value="CHITINASE 12-RELATED"/>
    <property type="match status" value="1"/>
</dbReference>
<dbReference type="RefSeq" id="WP_015764095.1">
    <property type="nucleotide sequence ID" value="NZ_CP039375.1"/>
</dbReference>
<dbReference type="PROSITE" id="PS50093">
    <property type="entry name" value="PKD"/>
    <property type="match status" value="1"/>
</dbReference>
<dbReference type="InterPro" id="IPR013783">
    <property type="entry name" value="Ig-like_fold"/>
</dbReference>
<dbReference type="GO" id="GO:0004553">
    <property type="term" value="F:hydrolase activity, hydrolyzing O-glycosyl compounds"/>
    <property type="evidence" value="ECO:0007669"/>
    <property type="project" value="InterPro"/>
</dbReference>
<dbReference type="Gene3D" id="2.10.10.20">
    <property type="entry name" value="Carbohydrate-binding module superfamily 5/12"/>
    <property type="match status" value="2"/>
</dbReference>
<evidence type="ECO:0000256" key="4">
    <source>
        <dbReference type="ARBA" id="ARBA00023277"/>
    </source>
</evidence>